<evidence type="ECO:0000256" key="1">
    <source>
        <dbReference type="ARBA" id="ARBA00004301"/>
    </source>
</evidence>
<evidence type="ECO:0000313" key="7">
    <source>
        <dbReference type="Proteomes" id="UP000593838"/>
    </source>
</evidence>
<evidence type="ECO:0000256" key="2">
    <source>
        <dbReference type="ARBA" id="ARBA00022692"/>
    </source>
</evidence>
<proteinExistence type="predicted"/>
<dbReference type="KEGG" id="vg:65128523"/>
<dbReference type="Pfam" id="PF05105">
    <property type="entry name" value="Phage_holin_4_1"/>
    <property type="match status" value="1"/>
</dbReference>
<keyword evidence="2 5" id="KW-0812">Transmembrane</keyword>
<dbReference type="Proteomes" id="UP000593838">
    <property type="component" value="Segment"/>
</dbReference>
<evidence type="ECO:0000256" key="3">
    <source>
        <dbReference type="ARBA" id="ARBA00022989"/>
    </source>
</evidence>
<keyword evidence="7" id="KW-1185">Reference proteome</keyword>
<keyword evidence="3 5" id="KW-1133">Transmembrane helix</keyword>
<sequence length="181" mass="20329">MLQRLNNIILTAQSVATVNYFKELVNDGPIKFVACLLSGAMGWLSTFFAPIWTVIVVVCVFILTDAILGTKVSITHGGKFESRRLWSTLKKFGNCAMIISCCHLMDTEIVKSIDMHLVEAFSGIVCGVELWSMIENLQAIDPTGPWKIFSKFIRSKGEKYLDITIEKDDLPKIKKLVKKIK</sequence>
<dbReference type="RefSeq" id="YP_010110229.1">
    <property type="nucleotide sequence ID" value="NC_055868.1"/>
</dbReference>
<organism evidence="6 7">
    <name type="scientific">uncultured phage cr50_1</name>
    <dbReference type="NCBI Taxonomy" id="2772059"/>
    <lineage>
        <taxon>Viruses</taxon>
        <taxon>Duplodnaviria</taxon>
        <taxon>Heunggongvirae</taxon>
        <taxon>Uroviricota</taxon>
        <taxon>Caudoviricetes</taxon>
        <taxon>Crassvirales</taxon>
        <taxon>Suoliviridae</taxon>
        <taxon>Boorivirinae</taxon>
        <taxon>Cohcovirus</taxon>
        <taxon>Cohcovirus hiberniae</taxon>
    </lineage>
</organism>
<evidence type="ECO:0000256" key="4">
    <source>
        <dbReference type="ARBA" id="ARBA00023136"/>
    </source>
</evidence>
<protein>
    <submittedName>
        <fullName evidence="6">Putative pholin</fullName>
    </submittedName>
</protein>
<dbReference type="GO" id="GO:0033644">
    <property type="term" value="C:host cell membrane"/>
    <property type="evidence" value="ECO:0007669"/>
    <property type="project" value="UniProtKB-SubCell"/>
</dbReference>
<name>A0A7M1RW12_9CAUD</name>
<accession>A0A7M1RW12</accession>
<keyword evidence="4 5" id="KW-0472">Membrane</keyword>
<evidence type="ECO:0000256" key="5">
    <source>
        <dbReference type="SAM" id="Phobius"/>
    </source>
</evidence>
<reference evidence="6 7" key="1">
    <citation type="submission" date="2020-07" db="EMBL/GenBank/DDBJ databases">
        <title>Taxonomic proposal: Crassvirales, a new order of highly abundant and diverse bacterial viruses.</title>
        <authorList>
            <person name="Shkoporov A.N."/>
            <person name="Stockdale S.R."/>
            <person name="Guerin E."/>
            <person name="Ross R.P."/>
            <person name="Hill C."/>
        </authorList>
    </citation>
    <scope>NUCLEOTIDE SEQUENCE [LARGE SCALE GENOMIC DNA]</scope>
</reference>
<comment type="subcellular location">
    <subcellularLocation>
        <location evidence="1">Host membrane</location>
        <topology evidence="1">Multi-pass membrane protein</topology>
    </subcellularLocation>
</comment>
<evidence type="ECO:0000313" key="6">
    <source>
        <dbReference type="EMBL" id="QOR58071.1"/>
    </source>
</evidence>
<dbReference type="GeneID" id="65128523"/>
<dbReference type="EMBL" id="MT774375">
    <property type="protein sequence ID" value="QOR58071.1"/>
    <property type="molecule type" value="Genomic_DNA"/>
</dbReference>
<feature type="transmembrane region" description="Helical" evidence="5">
    <location>
        <begin position="47"/>
        <end position="68"/>
    </location>
</feature>
<dbReference type="InterPro" id="IPR006480">
    <property type="entry name" value="Phage_holin_4_1"/>
</dbReference>